<evidence type="ECO:0000256" key="7">
    <source>
        <dbReference type="RuleBase" id="RU003812"/>
    </source>
</evidence>
<comment type="caution">
    <text evidence="9">The sequence shown here is derived from an EMBL/GenBank/DDBJ whole genome shotgun (WGS) entry which is preliminary data.</text>
</comment>
<dbReference type="Gene3D" id="3.40.50.620">
    <property type="entry name" value="HUPs"/>
    <property type="match status" value="1"/>
</dbReference>
<dbReference type="SUPFAM" id="SSF52402">
    <property type="entry name" value="Adenine nucleotide alpha hydrolases-like"/>
    <property type="match status" value="1"/>
</dbReference>
<dbReference type="AlphaFoldDB" id="V9HKM1"/>
<dbReference type="EC" id="6.3.1.5" evidence="7"/>
<organism evidence="9 10">
    <name type="scientific">Simonsiella muelleri ATCC 29453</name>
    <dbReference type="NCBI Taxonomy" id="641147"/>
    <lineage>
        <taxon>Bacteria</taxon>
        <taxon>Pseudomonadati</taxon>
        <taxon>Pseudomonadota</taxon>
        <taxon>Betaproteobacteria</taxon>
        <taxon>Neisseriales</taxon>
        <taxon>Neisseriaceae</taxon>
        <taxon>Simonsiella</taxon>
    </lineage>
</organism>
<keyword evidence="2 6" id="KW-0436">Ligase</keyword>
<feature type="domain" description="NAD/GMP synthase" evidence="8">
    <location>
        <begin position="6"/>
        <end position="250"/>
    </location>
</feature>
<dbReference type="GO" id="GO:0004359">
    <property type="term" value="F:glutaminase activity"/>
    <property type="evidence" value="ECO:0007669"/>
    <property type="project" value="InterPro"/>
</dbReference>
<dbReference type="RefSeq" id="WP_002642406.1">
    <property type="nucleotide sequence ID" value="NZ_CP019448.1"/>
</dbReference>
<reference evidence="9 10" key="1">
    <citation type="submission" date="2010-03" db="EMBL/GenBank/DDBJ databases">
        <authorList>
            <consortium name="The Broad Institute Genome Sequencing Platform"/>
            <person name="Ward D."/>
            <person name="Earl A."/>
            <person name="Feldgarden M."/>
            <person name="Gevers D."/>
            <person name="Young S."/>
            <person name="Zeng Q."/>
            <person name="Koehrsen M."/>
            <person name="Alvarado L."/>
            <person name="Berlin A.M."/>
            <person name="Borenstein D."/>
            <person name="Chapman S.B."/>
            <person name="Chen Z."/>
            <person name="Engels R."/>
            <person name="Freedman E."/>
            <person name="Gellesch M."/>
            <person name="Goldberg J."/>
            <person name="Griggs A."/>
            <person name="Gujja S."/>
            <person name="Heilman E.R."/>
            <person name="Heiman D.I."/>
            <person name="Hepburn T.A."/>
            <person name="Howarth C."/>
            <person name="Jen D."/>
            <person name="Larson L."/>
            <person name="Mehta T."/>
            <person name="Park D."/>
            <person name="Pearson M."/>
            <person name="Richards J."/>
            <person name="Roberts A."/>
            <person name="Saif S."/>
            <person name="Shea T.D."/>
            <person name="Shenoy N."/>
            <person name="Sisk P."/>
            <person name="Stolte C."/>
            <person name="Sykes S.N."/>
            <person name="Walk T."/>
            <person name="White J."/>
            <person name="Yandava C."/>
            <person name="Izard J."/>
            <person name="Baranova O.V."/>
            <person name="Blanton J.M."/>
            <person name="Tanner A.C."/>
            <person name="Dewhirst F."/>
            <person name="Haas B."/>
            <person name="Nusbaum C."/>
            <person name="Birren B."/>
        </authorList>
    </citation>
    <scope>NUCLEOTIDE SEQUENCE [LARGE SCALE GENOMIC DNA]</scope>
    <source>
        <strain evidence="9 10">ATCC 29453</strain>
    </source>
</reference>
<dbReference type="GO" id="GO:0005524">
    <property type="term" value="F:ATP binding"/>
    <property type="evidence" value="ECO:0007669"/>
    <property type="project" value="UniProtKB-KW"/>
</dbReference>
<comment type="pathway">
    <text evidence="1">Cofactor biosynthesis; NAD(+) biosynthesis.</text>
</comment>
<comment type="catalytic activity">
    <reaction evidence="7">
        <text>deamido-NAD(+) + NH4(+) + ATP = AMP + diphosphate + NAD(+) + H(+)</text>
        <dbReference type="Rhea" id="RHEA:21188"/>
        <dbReference type="ChEBI" id="CHEBI:15378"/>
        <dbReference type="ChEBI" id="CHEBI:28938"/>
        <dbReference type="ChEBI" id="CHEBI:30616"/>
        <dbReference type="ChEBI" id="CHEBI:33019"/>
        <dbReference type="ChEBI" id="CHEBI:57540"/>
        <dbReference type="ChEBI" id="CHEBI:58437"/>
        <dbReference type="ChEBI" id="CHEBI:456215"/>
        <dbReference type="EC" id="6.3.1.5"/>
    </reaction>
</comment>
<keyword evidence="10" id="KW-1185">Reference proteome</keyword>
<comment type="similarity">
    <text evidence="6">Belongs to the NAD synthetase family.</text>
</comment>
<dbReference type="eggNOG" id="COG0171">
    <property type="taxonomic scope" value="Bacteria"/>
</dbReference>
<evidence type="ECO:0000256" key="1">
    <source>
        <dbReference type="ARBA" id="ARBA00004790"/>
    </source>
</evidence>
<dbReference type="CDD" id="cd00553">
    <property type="entry name" value="NAD_synthase"/>
    <property type="match status" value="1"/>
</dbReference>
<evidence type="ECO:0000256" key="4">
    <source>
        <dbReference type="ARBA" id="ARBA00022840"/>
    </source>
</evidence>
<dbReference type="KEGG" id="smur:BWP33_11100"/>
<gene>
    <name evidence="9" type="ORF">HMPREF9021_01505</name>
</gene>
<dbReference type="GO" id="GO:0009435">
    <property type="term" value="P:NAD+ biosynthetic process"/>
    <property type="evidence" value="ECO:0007669"/>
    <property type="project" value="UniProtKB-UniPathway"/>
</dbReference>
<dbReference type="STRING" id="641147.HMPREF9021_01505"/>
<dbReference type="Proteomes" id="UP000017813">
    <property type="component" value="Unassembled WGS sequence"/>
</dbReference>
<keyword evidence="5 6" id="KW-0520">NAD</keyword>
<evidence type="ECO:0000313" key="9">
    <source>
        <dbReference type="EMBL" id="EFG30537.1"/>
    </source>
</evidence>
<keyword evidence="4 6" id="KW-0067">ATP-binding</keyword>
<dbReference type="GO" id="GO:0008795">
    <property type="term" value="F:NAD+ synthase activity"/>
    <property type="evidence" value="ECO:0007669"/>
    <property type="project" value="UniProtKB-EC"/>
</dbReference>
<evidence type="ECO:0000256" key="5">
    <source>
        <dbReference type="ARBA" id="ARBA00023027"/>
    </source>
</evidence>
<evidence type="ECO:0000259" key="8">
    <source>
        <dbReference type="Pfam" id="PF02540"/>
    </source>
</evidence>
<keyword evidence="3 6" id="KW-0547">Nucleotide-binding</keyword>
<proteinExistence type="inferred from homology"/>
<evidence type="ECO:0000256" key="6">
    <source>
        <dbReference type="RuleBase" id="RU003811"/>
    </source>
</evidence>
<evidence type="ECO:0000313" key="10">
    <source>
        <dbReference type="Proteomes" id="UP000017813"/>
    </source>
</evidence>
<dbReference type="InterPro" id="IPR003694">
    <property type="entry name" value="NAD_synthase"/>
</dbReference>
<dbReference type="InterPro" id="IPR022310">
    <property type="entry name" value="NAD/GMP_synthase"/>
</dbReference>
<accession>V9HKM1</accession>
<dbReference type="HOGENOM" id="CLU_059327_1_1_4"/>
<protein>
    <recommendedName>
        <fullName evidence="7">NH(3)-dependent NAD(+) synthetase</fullName>
        <ecNumber evidence="7">6.3.1.5</ecNumber>
    </recommendedName>
</protein>
<dbReference type="UniPathway" id="UPA00253">
    <property type="reaction ID" value="UER00333"/>
</dbReference>
<evidence type="ECO:0000256" key="3">
    <source>
        <dbReference type="ARBA" id="ARBA00022741"/>
    </source>
</evidence>
<dbReference type="PANTHER" id="PTHR23090:SF9">
    <property type="entry name" value="GLUTAMINE-DEPENDENT NAD(+) SYNTHETASE"/>
    <property type="match status" value="1"/>
</dbReference>
<dbReference type="GO" id="GO:0003952">
    <property type="term" value="F:NAD+ synthase (glutamine-hydrolyzing) activity"/>
    <property type="evidence" value="ECO:0007669"/>
    <property type="project" value="InterPro"/>
</dbReference>
<reference evidence="9 10" key="2">
    <citation type="submission" date="2011-10" db="EMBL/GenBank/DDBJ databases">
        <title>The Genome Sequence of Simonsiella muelleri ATCC 29453.</title>
        <authorList>
            <consortium name="The Broad Institute Genome Sequencing Platform"/>
            <consortium name="The Broad Institute Genome Sequencing Center for Infectious Disease"/>
            <person name="Earl A."/>
            <person name="Ward D."/>
            <person name="Feldgarden M."/>
            <person name="Gevers D."/>
            <person name="Izard J."/>
            <person name="Baranova O.V."/>
            <person name="Blanton J.M."/>
            <person name="Tanner A.C."/>
            <person name="Dewhirst F."/>
            <person name="Young S.K."/>
            <person name="Zeng Q."/>
            <person name="Gargeya S."/>
            <person name="Fitzgerald M."/>
            <person name="Haas B."/>
            <person name="Abouelleil A."/>
            <person name="Alvarado L."/>
            <person name="Arachchi H.M."/>
            <person name="Berlin A."/>
            <person name="Brown A."/>
            <person name="Chapman S.B."/>
            <person name="Chen Z."/>
            <person name="Dunbar C."/>
            <person name="Freedman E."/>
            <person name="Gearin G."/>
            <person name="Goldberg J."/>
            <person name="Griggs A."/>
            <person name="Gujja S."/>
            <person name="Heiman D."/>
            <person name="Howarth C."/>
            <person name="Larson L."/>
            <person name="Lui A."/>
            <person name="MacDonald P.J.P."/>
            <person name="Montmayeur A."/>
            <person name="Murphy C."/>
            <person name="Neiman D."/>
            <person name="Pearson M."/>
            <person name="Priest M."/>
            <person name="Roberts A."/>
            <person name="Saif S."/>
            <person name="Shea T."/>
            <person name="Shenoy N."/>
            <person name="Sisk P."/>
            <person name="Stolte C."/>
            <person name="Sykes S."/>
            <person name="Wortman J."/>
            <person name="Nusbaum C."/>
            <person name="Birren B."/>
        </authorList>
    </citation>
    <scope>NUCLEOTIDE SEQUENCE [LARGE SCALE GENOMIC DNA]</scope>
    <source>
        <strain evidence="9 10">ATCC 29453</strain>
    </source>
</reference>
<dbReference type="OrthoDB" id="3266517at2"/>
<sequence length="272" mass="30057">MNTQLVIQHITAWLKDYAIQARVNGFVVGVSGGVDSAVVSTLCAKTGLDVLCLNMPIRQKADQFDRAATHIADLQAKFSNVRSQTVDLTPTFEQFEQTVSGSLKTKNRDLAMANTRSRLRMTTLYFYGQINGLLVAGTGNKVEDFGVGFFTKYGDGGVDISPIADLLKTQVYELAKELDVSQAIQIAAPTDGLWDGERTDEQQMGATYPELEHAMMQVAAGVSRESLSGRELEVFDIFVKLNRATQHKIQPIPVCKIPVEYLNEKVIDEHRL</sequence>
<dbReference type="PANTHER" id="PTHR23090">
    <property type="entry name" value="NH 3 /GLUTAMINE-DEPENDENT NAD + SYNTHETASE"/>
    <property type="match status" value="1"/>
</dbReference>
<dbReference type="EMBL" id="ADCY02000044">
    <property type="protein sequence ID" value="EFG30537.1"/>
    <property type="molecule type" value="Genomic_DNA"/>
</dbReference>
<name>V9HKM1_9NEIS</name>
<dbReference type="Pfam" id="PF02540">
    <property type="entry name" value="NAD_synthase"/>
    <property type="match status" value="1"/>
</dbReference>
<evidence type="ECO:0000256" key="2">
    <source>
        <dbReference type="ARBA" id="ARBA00022598"/>
    </source>
</evidence>
<dbReference type="GO" id="GO:0005737">
    <property type="term" value="C:cytoplasm"/>
    <property type="evidence" value="ECO:0007669"/>
    <property type="project" value="InterPro"/>
</dbReference>
<dbReference type="InterPro" id="IPR014729">
    <property type="entry name" value="Rossmann-like_a/b/a_fold"/>
</dbReference>
<dbReference type="NCBIfam" id="TIGR00552">
    <property type="entry name" value="nadE"/>
    <property type="match status" value="1"/>
</dbReference>